<dbReference type="SUPFAM" id="SSF53927">
    <property type="entry name" value="Cytidine deaminase-like"/>
    <property type="match status" value="1"/>
</dbReference>
<dbReference type="EC" id="1.1.1.193" evidence="9"/>
<dbReference type="GO" id="GO:0008703">
    <property type="term" value="F:5-amino-6-(5-phosphoribosylamino)uracil reductase activity"/>
    <property type="evidence" value="ECO:0007669"/>
    <property type="project" value="UniProtKB-EC"/>
</dbReference>
<dbReference type="Gene3D" id="3.40.430.10">
    <property type="entry name" value="Dihydrofolate Reductase, subunit A"/>
    <property type="match status" value="1"/>
</dbReference>
<keyword evidence="9" id="KW-0479">Metal-binding</keyword>
<dbReference type="InterPro" id="IPR002125">
    <property type="entry name" value="CMP_dCMP_dom"/>
</dbReference>
<proteinExistence type="inferred from homology"/>
<dbReference type="RefSeq" id="WP_386100866.1">
    <property type="nucleotide sequence ID" value="NZ_JBHUOZ010000003.1"/>
</dbReference>
<evidence type="ECO:0000259" key="10">
    <source>
        <dbReference type="PROSITE" id="PS51747"/>
    </source>
</evidence>
<dbReference type="InterPro" id="IPR004794">
    <property type="entry name" value="Eubact_RibD"/>
</dbReference>
<dbReference type="SUPFAM" id="SSF53597">
    <property type="entry name" value="Dihydrofolate reductase-like"/>
    <property type="match status" value="1"/>
</dbReference>
<dbReference type="PROSITE" id="PS51747">
    <property type="entry name" value="CYT_DCMP_DEAMINASES_2"/>
    <property type="match status" value="1"/>
</dbReference>
<evidence type="ECO:0000256" key="2">
    <source>
        <dbReference type="ARBA" id="ARBA00004882"/>
    </source>
</evidence>
<comment type="similarity">
    <text evidence="5 9">In the C-terminal section; belongs to the HTP reductase family.</text>
</comment>
<keyword evidence="7 9" id="KW-0560">Oxidoreductase</keyword>
<comment type="function">
    <text evidence="1 9">Converts 2,5-diamino-6-(ribosylamino)-4(3h)-pyrimidinone 5'-phosphate into 5-amino-6-(ribosylamino)-2,4(1h,3h)-pyrimidinedione 5'-phosphate.</text>
</comment>
<dbReference type="InterPro" id="IPR024072">
    <property type="entry name" value="DHFR-like_dom_sf"/>
</dbReference>
<keyword evidence="6 9" id="KW-0521">NADP</keyword>
<evidence type="ECO:0000256" key="9">
    <source>
        <dbReference type="PIRNR" id="PIRNR006769"/>
    </source>
</evidence>
<dbReference type="EMBL" id="JBHUOZ010000003">
    <property type="protein sequence ID" value="MFD2921140.1"/>
    <property type="molecule type" value="Genomic_DNA"/>
</dbReference>
<name>A0ABW6A9Q8_9BACT</name>
<dbReference type="Pfam" id="PF00383">
    <property type="entry name" value="dCMP_cyt_deam_1"/>
    <property type="match status" value="1"/>
</dbReference>
<dbReference type="Proteomes" id="UP001597511">
    <property type="component" value="Unassembled WGS sequence"/>
</dbReference>
<evidence type="ECO:0000256" key="3">
    <source>
        <dbReference type="ARBA" id="ARBA00004910"/>
    </source>
</evidence>
<reference evidence="12" key="1">
    <citation type="journal article" date="2019" name="Int. J. Syst. Evol. Microbiol.">
        <title>The Global Catalogue of Microorganisms (GCM) 10K type strain sequencing project: providing services to taxonomists for standard genome sequencing and annotation.</title>
        <authorList>
            <consortium name="The Broad Institute Genomics Platform"/>
            <consortium name="The Broad Institute Genome Sequencing Center for Infectious Disease"/>
            <person name="Wu L."/>
            <person name="Ma J."/>
        </authorList>
    </citation>
    <scope>NUCLEOTIDE SEQUENCE [LARGE SCALE GENOMIC DNA]</scope>
    <source>
        <strain evidence="12">KCTC 23299</strain>
    </source>
</reference>
<evidence type="ECO:0000256" key="7">
    <source>
        <dbReference type="ARBA" id="ARBA00023002"/>
    </source>
</evidence>
<dbReference type="GO" id="GO:0008835">
    <property type="term" value="F:diaminohydroxyphosphoribosylaminopyrimidine deaminase activity"/>
    <property type="evidence" value="ECO:0007669"/>
    <property type="project" value="UniProtKB-EC"/>
</dbReference>
<sequence>MQVAEYYMERCIQLARLGAGMVAPNPMVGAVLVHNDRIIGEGWHRQYGGPHAEVNCIASVQEEDRHLISASVMYVSLEPCAHFGKTPPCADLIIHHRIPEVVVGCRDPFDAVNGKGIEKLQQAGIKVTTGVLETVCLQLNERFFTFHTKKRPFIILKWAQTADGFIARENKSERLLISNSETNTLVHKWRSEEAGILVGTHTALYDNPSLTNRLWTGPSPVRLVLDRELKLPAGLHLLDGQQATVVFNAQKQEQQENLLYYKISFDEKIVEQLLTALYELKIISVIVEGGSQLLQSFIDAGIWDEARVITNTTLFIGNGLAAPQLQNQSLVNTILSGTDSISTWQYTSPNITA</sequence>
<gene>
    <name evidence="11" type="primary">ribD</name>
    <name evidence="11" type="ORF">ACFS6H_15550</name>
</gene>
<keyword evidence="12" id="KW-1185">Reference proteome</keyword>
<dbReference type="EC" id="3.5.4.26" evidence="9"/>
<comment type="pathway">
    <text evidence="3 9">Cofactor biosynthesis; riboflavin biosynthesis; 5-amino-6-(D-ribitylamino)uracil from GTP: step 3/4.</text>
</comment>
<comment type="caution">
    <text evidence="11">The sequence shown here is derived from an EMBL/GenBank/DDBJ whole genome shotgun (WGS) entry which is preliminary data.</text>
</comment>
<feature type="domain" description="CMP/dCMP-type deaminase" evidence="10">
    <location>
        <begin position="2"/>
        <end position="128"/>
    </location>
</feature>
<dbReference type="NCBIfam" id="TIGR00326">
    <property type="entry name" value="eubact_ribD"/>
    <property type="match status" value="1"/>
</dbReference>
<organism evidence="11 12">
    <name type="scientific">Terrimonas rubra</name>
    <dbReference type="NCBI Taxonomy" id="1035890"/>
    <lineage>
        <taxon>Bacteria</taxon>
        <taxon>Pseudomonadati</taxon>
        <taxon>Bacteroidota</taxon>
        <taxon>Chitinophagia</taxon>
        <taxon>Chitinophagales</taxon>
        <taxon>Chitinophagaceae</taxon>
        <taxon>Terrimonas</taxon>
    </lineage>
</organism>
<comment type="catalytic activity">
    <reaction evidence="9">
        <text>5-amino-6-(5-phospho-D-ribitylamino)uracil + NADP(+) = 5-amino-6-(5-phospho-D-ribosylamino)uracil + NADPH + H(+)</text>
        <dbReference type="Rhea" id="RHEA:17845"/>
        <dbReference type="ChEBI" id="CHEBI:15378"/>
        <dbReference type="ChEBI" id="CHEBI:57783"/>
        <dbReference type="ChEBI" id="CHEBI:58349"/>
        <dbReference type="ChEBI" id="CHEBI:58421"/>
        <dbReference type="ChEBI" id="CHEBI:58453"/>
        <dbReference type="EC" id="1.1.1.193"/>
    </reaction>
</comment>
<evidence type="ECO:0000256" key="4">
    <source>
        <dbReference type="ARBA" id="ARBA00005259"/>
    </source>
</evidence>
<comment type="cofactor">
    <cofactor evidence="9">
        <name>Zn(2+)</name>
        <dbReference type="ChEBI" id="CHEBI:29105"/>
    </cofactor>
    <text evidence="9">Binds 1 zinc ion.</text>
</comment>
<dbReference type="Gene3D" id="3.40.140.10">
    <property type="entry name" value="Cytidine Deaminase, domain 2"/>
    <property type="match status" value="1"/>
</dbReference>
<dbReference type="PANTHER" id="PTHR38011:SF7">
    <property type="entry name" value="2,5-DIAMINO-6-RIBOSYLAMINO-4(3H)-PYRIMIDINONE 5'-PHOSPHATE REDUCTASE"/>
    <property type="match status" value="1"/>
</dbReference>
<dbReference type="CDD" id="cd01284">
    <property type="entry name" value="Riboflavin_deaminase-reductase"/>
    <property type="match status" value="1"/>
</dbReference>
<evidence type="ECO:0000256" key="1">
    <source>
        <dbReference type="ARBA" id="ARBA00002151"/>
    </source>
</evidence>
<dbReference type="InterPro" id="IPR002734">
    <property type="entry name" value="RibDG_C"/>
</dbReference>
<evidence type="ECO:0000313" key="12">
    <source>
        <dbReference type="Proteomes" id="UP001597511"/>
    </source>
</evidence>
<protein>
    <recommendedName>
        <fullName evidence="9">Riboflavin biosynthesis protein RibD</fullName>
    </recommendedName>
    <domain>
        <recommendedName>
            <fullName evidence="9">Diaminohydroxyphosphoribosylaminopyrimidine deaminase</fullName>
            <shortName evidence="9">DRAP deaminase</shortName>
            <ecNumber evidence="9">3.5.4.26</ecNumber>
        </recommendedName>
        <alternativeName>
            <fullName evidence="9">Riboflavin-specific deaminase</fullName>
        </alternativeName>
    </domain>
    <domain>
        <recommendedName>
            <fullName evidence="9">5-amino-6-(5-phosphoribosylamino)uracil reductase</fullName>
            <ecNumber evidence="9">1.1.1.193</ecNumber>
        </recommendedName>
        <alternativeName>
            <fullName evidence="9">HTP reductase</fullName>
        </alternativeName>
    </domain>
</protein>
<keyword evidence="9 11" id="KW-0378">Hydrolase</keyword>
<accession>A0ABW6A9Q8</accession>
<comment type="pathway">
    <text evidence="2 9">Cofactor biosynthesis; riboflavin biosynthesis; 5-amino-6-(D-ribitylamino)uracil from GTP: step 2/4.</text>
</comment>
<keyword evidence="8" id="KW-0511">Multifunctional enzyme</keyword>
<dbReference type="PIRSF" id="PIRSF006769">
    <property type="entry name" value="RibD"/>
    <property type="match status" value="1"/>
</dbReference>
<keyword evidence="9" id="KW-0862">Zinc</keyword>
<comment type="catalytic activity">
    <reaction evidence="9">
        <text>2,5-diamino-6-hydroxy-4-(5-phosphoribosylamino)-pyrimidine + H2O + H(+) = 5-amino-6-(5-phospho-D-ribosylamino)uracil + NH4(+)</text>
        <dbReference type="Rhea" id="RHEA:21868"/>
        <dbReference type="ChEBI" id="CHEBI:15377"/>
        <dbReference type="ChEBI" id="CHEBI:15378"/>
        <dbReference type="ChEBI" id="CHEBI:28938"/>
        <dbReference type="ChEBI" id="CHEBI:58453"/>
        <dbReference type="ChEBI" id="CHEBI:58614"/>
        <dbReference type="EC" id="3.5.4.26"/>
    </reaction>
</comment>
<evidence type="ECO:0000256" key="5">
    <source>
        <dbReference type="ARBA" id="ARBA00007417"/>
    </source>
</evidence>
<dbReference type="Pfam" id="PF01872">
    <property type="entry name" value="RibD_C"/>
    <property type="match status" value="1"/>
</dbReference>
<keyword evidence="9" id="KW-0686">Riboflavin biosynthesis</keyword>
<evidence type="ECO:0000256" key="6">
    <source>
        <dbReference type="ARBA" id="ARBA00022857"/>
    </source>
</evidence>
<evidence type="ECO:0000256" key="8">
    <source>
        <dbReference type="ARBA" id="ARBA00023268"/>
    </source>
</evidence>
<evidence type="ECO:0000313" key="11">
    <source>
        <dbReference type="EMBL" id="MFD2921140.1"/>
    </source>
</evidence>
<comment type="similarity">
    <text evidence="4 9">In the N-terminal section; belongs to the cytidine and deoxycytidylate deaminase family.</text>
</comment>
<dbReference type="InterPro" id="IPR016193">
    <property type="entry name" value="Cytidine_deaminase-like"/>
</dbReference>
<dbReference type="InterPro" id="IPR050765">
    <property type="entry name" value="Riboflavin_Biosynth_HTPR"/>
</dbReference>
<dbReference type="PANTHER" id="PTHR38011">
    <property type="entry name" value="DIHYDROFOLATE REDUCTASE FAMILY PROTEIN (AFU_ORTHOLOGUE AFUA_8G06820)"/>
    <property type="match status" value="1"/>
</dbReference>